<feature type="region of interest" description="Disordered" evidence="3">
    <location>
        <begin position="18"/>
        <end position="61"/>
    </location>
</feature>
<dbReference type="PANTHER" id="PTHR34216">
    <property type="match status" value="1"/>
</dbReference>
<evidence type="ECO:0000313" key="6">
    <source>
        <dbReference type="Proteomes" id="UP000552836"/>
    </source>
</evidence>
<evidence type="ECO:0000256" key="3">
    <source>
        <dbReference type="SAM" id="MobiDB-lite"/>
    </source>
</evidence>
<dbReference type="RefSeq" id="WP_166753439.1">
    <property type="nucleotide sequence ID" value="NZ_BAABJU010000007.1"/>
</dbReference>
<dbReference type="Gene3D" id="3.20.20.370">
    <property type="entry name" value="Glycoside hydrolase/deacetylase"/>
    <property type="match status" value="1"/>
</dbReference>
<comment type="caution">
    <text evidence="5">The sequence shown here is derived from an EMBL/GenBank/DDBJ whole genome shotgun (WGS) entry which is preliminary data.</text>
</comment>
<protein>
    <submittedName>
        <fullName evidence="5">Peptidoglycan/xylan/chitin deacetylase (PgdA/CDA1 family)</fullName>
    </submittedName>
</protein>
<dbReference type="GO" id="GO:0005576">
    <property type="term" value="C:extracellular region"/>
    <property type="evidence" value="ECO:0007669"/>
    <property type="project" value="UniProtKB-SubCell"/>
</dbReference>
<dbReference type="InterPro" id="IPR002509">
    <property type="entry name" value="NODB_dom"/>
</dbReference>
<name>A0A846LTF3_9ACTN</name>
<evidence type="ECO:0000259" key="4">
    <source>
        <dbReference type="PROSITE" id="PS51677"/>
    </source>
</evidence>
<gene>
    <name evidence="5" type="ORF">FB380_000186</name>
</gene>
<dbReference type="PROSITE" id="PS51257">
    <property type="entry name" value="PROKAR_LIPOPROTEIN"/>
    <property type="match status" value="1"/>
</dbReference>
<sequence>MRRRDFLAASGALFLAGCSRSDSSSEAASSTSATPTRSAAESSSAAPSPTEEPAPTPGTPAEILARSTVPVLCFHQIREFRPDDSAYARTIITPPAVLTAQLQALRDGGYTPVTAPALVDHLQFGTALPDRPVLLTFDDGSVTHVTAALPVLRQFGFPAAFFPMTVVLDKPDWLSSDQLRELEAAGMTIGAHSWDHQRMDQLTGDQWTEQLDAPAATLAGILGHPVDLLAYPHGMWSQEALPHVAAAGYRAAFQLSEPTDPAQPLLTIRRIMPPPTWDGPTLLGHLDSDF</sequence>
<accession>A0A846LTF3</accession>
<evidence type="ECO:0000313" key="5">
    <source>
        <dbReference type="EMBL" id="NIH65740.1"/>
    </source>
</evidence>
<dbReference type="EMBL" id="JAAMPA010000001">
    <property type="protein sequence ID" value="NIH65740.1"/>
    <property type="molecule type" value="Genomic_DNA"/>
</dbReference>
<proteinExistence type="predicted"/>
<dbReference type="SUPFAM" id="SSF88713">
    <property type="entry name" value="Glycoside hydrolase/deacetylase"/>
    <property type="match status" value="1"/>
</dbReference>
<dbReference type="Proteomes" id="UP000552836">
    <property type="component" value="Unassembled WGS sequence"/>
</dbReference>
<dbReference type="PANTHER" id="PTHR34216:SF3">
    <property type="entry name" value="POLY-BETA-1,6-N-ACETYL-D-GLUCOSAMINE N-DEACETYLASE"/>
    <property type="match status" value="1"/>
</dbReference>
<dbReference type="GO" id="GO:0005975">
    <property type="term" value="P:carbohydrate metabolic process"/>
    <property type="evidence" value="ECO:0007669"/>
    <property type="project" value="InterPro"/>
</dbReference>
<dbReference type="CDD" id="cd10918">
    <property type="entry name" value="CE4_NodB_like_5s_6s"/>
    <property type="match status" value="1"/>
</dbReference>
<organism evidence="5 6">
    <name type="scientific">Modestobacter marinus</name>
    <dbReference type="NCBI Taxonomy" id="477641"/>
    <lineage>
        <taxon>Bacteria</taxon>
        <taxon>Bacillati</taxon>
        <taxon>Actinomycetota</taxon>
        <taxon>Actinomycetes</taxon>
        <taxon>Geodermatophilales</taxon>
        <taxon>Geodermatophilaceae</taxon>
        <taxon>Modestobacter</taxon>
    </lineage>
</organism>
<comment type="subcellular location">
    <subcellularLocation>
        <location evidence="1">Secreted</location>
    </subcellularLocation>
</comment>
<reference evidence="5 6" key="1">
    <citation type="submission" date="2020-02" db="EMBL/GenBank/DDBJ databases">
        <title>Sequencing the genomes of 1000 actinobacteria strains.</title>
        <authorList>
            <person name="Klenk H.-P."/>
        </authorList>
    </citation>
    <scope>NUCLEOTIDE SEQUENCE [LARGE SCALE GENOMIC DNA]</scope>
    <source>
        <strain evidence="5 6">DSM 45201</strain>
    </source>
</reference>
<dbReference type="GO" id="GO:0016810">
    <property type="term" value="F:hydrolase activity, acting on carbon-nitrogen (but not peptide) bonds"/>
    <property type="evidence" value="ECO:0007669"/>
    <property type="project" value="InterPro"/>
</dbReference>
<evidence type="ECO:0000256" key="1">
    <source>
        <dbReference type="ARBA" id="ARBA00004613"/>
    </source>
</evidence>
<dbReference type="InterPro" id="IPR011330">
    <property type="entry name" value="Glyco_hydro/deAcase_b/a-brl"/>
</dbReference>
<dbReference type="PROSITE" id="PS51677">
    <property type="entry name" value="NODB"/>
    <property type="match status" value="1"/>
</dbReference>
<dbReference type="AlphaFoldDB" id="A0A846LTF3"/>
<feature type="compositionally biased region" description="Low complexity" evidence="3">
    <location>
        <begin position="18"/>
        <end position="49"/>
    </location>
</feature>
<keyword evidence="2" id="KW-0732">Signal</keyword>
<feature type="domain" description="NodB homology" evidence="4">
    <location>
        <begin position="131"/>
        <end position="290"/>
    </location>
</feature>
<dbReference type="InterPro" id="IPR051398">
    <property type="entry name" value="Polysacch_Deacetylase"/>
</dbReference>
<dbReference type="Pfam" id="PF01522">
    <property type="entry name" value="Polysacc_deac_1"/>
    <property type="match status" value="1"/>
</dbReference>
<evidence type="ECO:0000256" key="2">
    <source>
        <dbReference type="ARBA" id="ARBA00022729"/>
    </source>
</evidence>